<feature type="non-terminal residue" evidence="10">
    <location>
        <position position="355"/>
    </location>
</feature>
<dbReference type="GO" id="GO:0003723">
    <property type="term" value="F:RNA binding"/>
    <property type="evidence" value="ECO:0007669"/>
    <property type="project" value="UniProtKB-UniRule"/>
</dbReference>
<dbReference type="OrthoDB" id="439993at2759"/>
<dbReference type="PRINTS" id="PR00302">
    <property type="entry name" value="LUPUSLA"/>
</dbReference>
<dbReference type="InterPro" id="IPR036388">
    <property type="entry name" value="WH-like_DNA-bd_sf"/>
</dbReference>
<evidence type="ECO:0000256" key="7">
    <source>
        <dbReference type="SAM" id="MobiDB-lite"/>
    </source>
</evidence>
<evidence type="ECO:0000256" key="4">
    <source>
        <dbReference type="ARBA" id="ARBA00023163"/>
    </source>
</evidence>
<evidence type="ECO:0000256" key="6">
    <source>
        <dbReference type="PROSITE-ProRule" id="PRU00332"/>
    </source>
</evidence>
<dbReference type="InterPro" id="IPR006630">
    <property type="entry name" value="La_HTH"/>
</dbReference>
<dbReference type="SUPFAM" id="SSF46785">
    <property type="entry name" value="Winged helix' DNA-binding domain"/>
    <property type="match status" value="1"/>
</dbReference>
<evidence type="ECO:0000313" key="10">
    <source>
        <dbReference type="EMBL" id="OQR78202.1"/>
    </source>
</evidence>
<evidence type="ECO:0000313" key="11">
    <source>
        <dbReference type="Proteomes" id="UP000192247"/>
    </source>
</evidence>
<gene>
    <name evidence="10" type="ORF">BIW11_06556</name>
</gene>
<sequence>MKKDKENRRKRRHNSNENCEDAVENERSTTSKPSTSTKRSRIEEQESFTVEAEGNNPNESKARSAGVMEKAKVKEGGNPSDDVDSVVTTVTRSEQSEQLKEENDASVRKTENTQSSTTDDVQQRQNLNTEDAQQVQADDQPQRKRKRRVRVKKVREDLRQQMEFYFCDANLRKDRYMTELVSKNENGWVEVVEFLKFNKIKALLEEKDLEIGEVVKAVRGSEVIEVSDDLKKIRRNLEKHPVKPKSQQMIDDCTVYVQGLQSIASVEWLRGNFTEFGQVDYVSLPRGPNGRHKGFGFIEFADVASAENACKFYSLQGGRINGPGGSCLDAVGRSWVHGGSGSFGNNLKSNHTNSS</sequence>
<keyword evidence="5" id="KW-0539">Nucleus</keyword>
<dbReference type="SUPFAM" id="SSF54928">
    <property type="entry name" value="RNA-binding domain, RBD"/>
    <property type="match status" value="1"/>
</dbReference>
<feature type="domain" description="HTH La-type RNA-binding" evidence="9">
    <location>
        <begin position="148"/>
        <end position="244"/>
    </location>
</feature>
<accession>A0A1V9XXP6</accession>
<feature type="domain" description="RRM" evidence="8">
    <location>
        <begin position="253"/>
        <end position="322"/>
    </location>
</feature>
<reference evidence="10 11" key="1">
    <citation type="journal article" date="2017" name="Gigascience">
        <title>Draft genome of the honey bee ectoparasitic mite, Tropilaelaps mercedesae, is shaped by the parasitic life history.</title>
        <authorList>
            <person name="Dong X."/>
            <person name="Armstrong S.D."/>
            <person name="Xia D."/>
            <person name="Makepeace B.L."/>
            <person name="Darby A.C."/>
            <person name="Kadowaki T."/>
        </authorList>
    </citation>
    <scope>NUCLEOTIDE SEQUENCE [LARGE SCALE GENOMIC DNA]</scope>
    <source>
        <strain evidence="10">Wuxi-XJTLU</strain>
    </source>
</reference>
<dbReference type="Gene3D" id="3.30.70.330">
    <property type="match status" value="1"/>
</dbReference>
<proteinExistence type="predicted"/>
<keyword evidence="11" id="KW-1185">Reference proteome</keyword>
<dbReference type="PROSITE" id="PS50961">
    <property type="entry name" value="HTH_LA"/>
    <property type="match status" value="1"/>
</dbReference>
<keyword evidence="4" id="KW-0804">Transcription</keyword>
<evidence type="ECO:0000256" key="2">
    <source>
        <dbReference type="ARBA" id="ARBA00022884"/>
    </source>
</evidence>
<dbReference type="InterPro" id="IPR012677">
    <property type="entry name" value="Nucleotide-bd_a/b_plait_sf"/>
</dbReference>
<dbReference type="GO" id="GO:0005634">
    <property type="term" value="C:nucleus"/>
    <property type="evidence" value="ECO:0007669"/>
    <property type="project" value="UniProtKB-SubCell"/>
</dbReference>
<dbReference type="GO" id="GO:1990904">
    <property type="term" value="C:ribonucleoprotein complex"/>
    <property type="evidence" value="ECO:0007669"/>
    <property type="project" value="InterPro"/>
</dbReference>
<dbReference type="InterPro" id="IPR002344">
    <property type="entry name" value="Lupus_La"/>
</dbReference>
<dbReference type="EMBL" id="MNPL01002522">
    <property type="protein sequence ID" value="OQR78202.1"/>
    <property type="molecule type" value="Genomic_DNA"/>
</dbReference>
<feature type="region of interest" description="Disordered" evidence="7">
    <location>
        <begin position="1"/>
        <end position="151"/>
    </location>
</feature>
<dbReference type="InterPro" id="IPR036390">
    <property type="entry name" value="WH_DNA-bd_sf"/>
</dbReference>
<organism evidence="10 11">
    <name type="scientific">Tropilaelaps mercedesae</name>
    <dbReference type="NCBI Taxonomy" id="418985"/>
    <lineage>
        <taxon>Eukaryota</taxon>
        <taxon>Metazoa</taxon>
        <taxon>Ecdysozoa</taxon>
        <taxon>Arthropoda</taxon>
        <taxon>Chelicerata</taxon>
        <taxon>Arachnida</taxon>
        <taxon>Acari</taxon>
        <taxon>Parasitiformes</taxon>
        <taxon>Mesostigmata</taxon>
        <taxon>Gamasina</taxon>
        <taxon>Dermanyssoidea</taxon>
        <taxon>Laelapidae</taxon>
        <taxon>Tropilaelaps</taxon>
    </lineage>
</organism>
<name>A0A1V9XXP6_9ACAR</name>
<dbReference type="Proteomes" id="UP000192247">
    <property type="component" value="Unassembled WGS sequence"/>
</dbReference>
<dbReference type="InterPro" id="IPR045180">
    <property type="entry name" value="La_dom_prot"/>
</dbReference>
<keyword evidence="3" id="KW-0805">Transcription regulation</keyword>
<evidence type="ECO:0000256" key="5">
    <source>
        <dbReference type="ARBA" id="ARBA00023242"/>
    </source>
</evidence>
<dbReference type="InterPro" id="IPR035979">
    <property type="entry name" value="RBD_domain_sf"/>
</dbReference>
<dbReference type="SMART" id="SM00360">
    <property type="entry name" value="RRM"/>
    <property type="match status" value="1"/>
</dbReference>
<dbReference type="CDD" id="cd07323">
    <property type="entry name" value="LAM"/>
    <property type="match status" value="1"/>
</dbReference>
<feature type="compositionally biased region" description="Basic and acidic residues" evidence="7">
    <location>
        <begin position="94"/>
        <end position="111"/>
    </location>
</feature>
<protein>
    <submittedName>
        <fullName evidence="10">La-related protein 7-like</fullName>
    </submittedName>
</protein>
<dbReference type="InterPro" id="IPR000504">
    <property type="entry name" value="RRM_dom"/>
</dbReference>
<dbReference type="GO" id="GO:0006396">
    <property type="term" value="P:RNA processing"/>
    <property type="evidence" value="ECO:0007669"/>
    <property type="project" value="InterPro"/>
</dbReference>
<dbReference type="SMART" id="SM00715">
    <property type="entry name" value="LA"/>
    <property type="match status" value="1"/>
</dbReference>
<dbReference type="Pfam" id="PF00076">
    <property type="entry name" value="RRM_1"/>
    <property type="match status" value="1"/>
</dbReference>
<evidence type="ECO:0000259" key="9">
    <source>
        <dbReference type="PROSITE" id="PS50961"/>
    </source>
</evidence>
<dbReference type="STRING" id="418985.A0A1V9XXP6"/>
<comment type="subcellular location">
    <subcellularLocation>
        <location evidence="1">Nucleus</location>
    </subcellularLocation>
</comment>
<dbReference type="Pfam" id="PF05383">
    <property type="entry name" value="La"/>
    <property type="match status" value="1"/>
</dbReference>
<comment type="caution">
    <text evidence="10">The sequence shown here is derived from an EMBL/GenBank/DDBJ whole genome shotgun (WGS) entry which is preliminary data.</text>
</comment>
<dbReference type="Gene3D" id="1.10.10.10">
    <property type="entry name" value="Winged helix-like DNA-binding domain superfamily/Winged helix DNA-binding domain"/>
    <property type="match status" value="1"/>
</dbReference>
<dbReference type="PANTHER" id="PTHR22792:SF62">
    <property type="entry name" value="LA-RELATED PROTEIN 7"/>
    <property type="match status" value="1"/>
</dbReference>
<evidence type="ECO:0000256" key="3">
    <source>
        <dbReference type="ARBA" id="ARBA00023015"/>
    </source>
</evidence>
<dbReference type="PANTHER" id="PTHR22792">
    <property type="entry name" value="LUPUS LA PROTEIN-RELATED"/>
    <property type="match status" value="1"/>
</dbReference>
<keyword evidence="2 6" id="KW-0694">RNA-binding</keyword>
<dbReference type="InParanoid" id="A0A1V9XXP6"/>
<dbReference type="AlphaFoldDB" id="A0A1V9XXP6"/>
<evidence type="ECO:0000259" key="8">
    <source>
        <dbReference type="PROSITE" id="PS50102"/>
    </source>
</evidence>
<dbReference type="PROSITE" id="PS50102">
    <property type="entry name" value="RRM"/>
    <property type="match status" value="1"/>
</dbReference>
<feature type="compositionally biased region" description="Polar residues" evidence="7">
    <location>
        <begin position="112"/>
        <end position="130"/>
    </location>
</feature>
<evidence type="ECO:0000256" key="1">
    <source>
        <dbReference type="ARBA" id="ARBA00004123"/>
    </source>
</evidence>